<gene>
    <name evidence="1" type="ORF">LPTSP2_00180</name>
</gene>
<reference evidence="2" key="1">
    <citation type="journal article" date="2019" name="Microbiol. Immunol.">
        <title>Molecular and phenotypic characterization of Leptospira johnsonii sp. nov., Leptospira ellinghausenii sp. nov. and Leptospira ryugenii sp. nov. isolated from soil and water in Japan.</title>
        <authorList>
            <person name="Masuzawa T."/>
            <person name="Saito M."/>
            <person name="Nakao R."/>
            <person name="Nikaido Y."/>
            <person name="Matsumoto M."/>
            <person name="Ogawa M."/>
            <person name="Yokoyama M."/>
            <person name="Hidaka Y."/>
            <person name="Tomita J."/>
            <person name="Sakakibara K."/>
            <person name="Suzuki K."/>
            <person name="Yasuda S."/>
            <person name="Sato H."/>
            <person name="Yamaguchi M."/>
            <person name="Yoshida S.I."/>
            <person name="Koizumi N."/>
            <person name="Kawamura Y."/>
        </authorList>
    </citation>
    <scope>NUCLEOTIDE SEQUENCE [LARGE SCALE GENOMIC DNA]</scope>
    <source>
        <strain evidence="2">E18</strain>
    </source>
</reference>
<dbReference type="AlphaFoldDB" id="A0A2P2D808"/>
<dbReference type="PROSITE" id="PS51257">
    <property type="entry name" value="PROKAR_LIPOPROTEIN"/>
    <property type="match status" value="1"/>
</dbReference>
<dbReference type="Proteomes" id="UP000245206">
    <property type="component" value="Unassembled WGS sequence"/>
</dbReference>
<evidence type="ECO:0008006" key="3">
    <source>
        <dbReference type="Google" id="ProtNLM"/>
    </source>
</evidence>
<keyword evidence="2" id="KW-1185">Reference proteome</keyword>
<protein>
    <recommendedName>
        <fullName evidence="3">Lipoprotein</fullName>
    </recommendedName>
</protein>
<dbReference type="Gene3D" id="2.120.10.80">
    <property type="entry name" value="Kelch-type beta propeller"/>
    <property type="match status" value="1"/>
</dbReference>
<dbReference type="PANTHER" id="PTHR31778:SF2">
    <property type="entry name" value="BUD SITE SELECTION PROTEIN RAX2"/>
    <property type="match status" value="1"/>
</dbReference>
<dbReference type="EMBL" id="BFAZ01000001">
    <property type="protein sequence ID" value="GBF40753.1"/>
    <property type="molecule type" value="Genomic_DNA"/>
</dbReference>
<organism evidence="1 2">
    <name type="scientific">Leptospira ellinghausenii</name>
    <dbReference type="NCBI Taxonomy" id="1917822"/>
    <lineage>
        <taxon>Bacteria</taxon>
        <taxon>Pseudomonadati</taxon>
        <taxon>Spirochaetota</taxon>
        <taxon>Spirochaetia</taxon>
        <taxon>Leptospirales</taxon>
        <taxon>Leptospiraceae</taxon>
        <taxon>Leptospira</taxon>
    </lineage>
</organism>
<dbReference type="OrthoDB" id="340196at2"/>
<dbReference type="PANTHER" id="PTHR31778">
    <property type="entry name" value="BUD SITE SELECTION PROTEIN RAX2"/>
    <property type="match status" value="1"/>
</dbReference>
<sequence length="780" mass="85922">MHFYSRFTFFFVIFSLAIGCKVSELNNACDPSSKSYLKFLLIKNVANDRSPSCVPYIDRNEPNFVSYGVFTTGSPAEVVTATISKGKIYIGGLFDQIAATTGGGAFIWSDSSIPIASTYCSQLDVFDEVGSTFGTINHAILDQEGNLYILGKFTHIQGIPRNNIAKINQKCQLDLRFDARLNTSSSIFYDLIYLDGRIFFSGDFQTSNGPITNFPSPTNREHIASINSTTGVIDSWAPNVSGTDVKSLVTDGTYIYIGGSFTAVNGNGAGNLGKLHKDNGNTFYPIVDTNGSVNTLLLKDRTLYVGGVFSSLNAGTVTRSKLAAIDLTNNTVTSSFSSLLISGNAVFDLAIYKDQLFVAGEISTPRIGIFKVDLSGNLQPSNYNLDGVYANVYKLSIVDDKLYAFGFFESVRNIVRKYFFQLNIETDEVTSFDPRLFNLNFEFQGVALKLKENVLFLGGGFGAIDTRTRNYFAELDLATGTPTDWDPSPNDIVTQMLAVDNKLYLHGQFTSIVNTTRQSTAAFQLDTKTLLTWNPIFPASSIETMIFYKDSIYASGNFTTLNSIPVNRIVKLDLIESGFDANFLPNPNNTVRSLQLWEEELLASGQFTTFSNPAVHLAKVNRFNGTFIKTHTDSFTSNFSAYSIFVSDNRLIMSGQYQTTSPYPGNGLSYYQLPDLTSIQTNGTLATASEFVRSMDQNENKIYLGGLITTVSSAQRVGIFSLNRSDLTLNSWDPKFQAGSTVRKVISNGNSIYVFGNITNPNKRYRAGLVKLDKDSAFLY</sequence>
<proteinExistence type="predicted"/>
<evidence type="ECO:0000313" key="2">
    <source>
        <dbReference type="Proteomes" id="UP000245206"/>
    </source>
</evidence>
<evidence type="ECO:0000313" key="1">
    <source>
        <dbReference type="EMBL" id="GBF40753.1"/>
    </source>
</evidence>
<comment type="caution">
    <text evidence="1">The sequence shown here is derived from an EMBL/GenBank/DDBJ whole genome shotgun (WGS) entry which is preliminary data.</text>
</comment>
<dbReference type="SUPFAM" id="SSF117281">
    <property type="entry name" value="Kelch motif"/>
    <property type="match status" value="1"/>
</dbReference>
<name>A0A2P2D808_9LEPT</name>
<dbReference type="GO" id="GO:1902929">
    <property type="term" value="C:plasma membrane of growing cell tip"/>
    <property type="evidence" value="ECO:0007669"/>
    <property type="project" value="TreeGrafter"/>
</dbReference>
<accession>A0A2P2D808</accession>
<dbReference type="InterPro" id="IPR015915">
    <property type="entry name" value="Kelch-typ_b-propeller"/>
</dbReference>
<dbReference type="RefSeq" id="WP_108958045.1">
    <property type="nucleotide sequence ID" value="NZ_BFAZ01000001.1"/>
</dbReference>